<organism evidence="1 2">
    <name type="scientific">Hohenbuehelia grisea</name>
    <dbReference type="NCBI Taxonomy" id="104357"/>
    <lineage>
        <taxon>Eukaryota</taxon>
        <taxon>Fungi</taxon>
        <taxon>Dikarya</taxon>
        <taxon>Basidiomycota</taxon>
        <taxon>Agaricomycotina</taxon>
        <taxon>Agaricomycetes</taxon>
        <taxon>Agaricomycetidae</taxon>
        <taxon>Agaricales</taxon>
        <taxon>Pleurotineae</taxon>
        <taxon>Pleurotaceae</taxon>
        <taxon>Hohenbuehelia</taxon>
    </lineage>
</organism>
<accession>A0ABR3IPF6</accession>
<proteinExistence type="predicted"/>
<dbReference type="EMBL" id="JASNQZ010000019">
    <property type="protein sequence ID" value="KAL0945169.1"/>
    <property type="molecule type" value="Genomic_DNA"/>
</dbReference>
<comment type="caution">
    <text evidence="1">The sequence shown here is derived from an EMBL/GenBank/DDBJ whole genome shotgun (WGS) entry which is preliminary data.</text>
</comment>
<sequence length="328" mass="36922">MPEYPELLAMGDIVRNGKGAAHWPNKDELQPLFFAVDRVACSVDREGYKGPMNATSNYDGQGKLRPQYYERAEGSLCTYLLEPNEGVPGQLHCAVRGKYLAIAAGNLRLPLSHLVVIHFGLEGHIVPMATSVYREIVESKLIASDHDDAKKARLMWSFAAPPSFQEKLAKQPLEKINLLAAFVSDTHTWAVVDFSRLTRFHVMSRDKAWTSDDLKPGSEAWPRIWDHFGGGPDWITEADAVDDYLEKWRTSILSHYSHNCLITTFFTLHGPASKTPIEQFRTKRGVTLTFASELVKLPGIGRHIMTDLCAYLEVFPGEPLINWLRDTI</sequence>
<dbReference type="Proteomes" id="UP001556367">
    <property type="component" value="Unassembled WGS sequence"/>
</dbReference>
<protein>
    <submittedName>
        <fullName evidence="1">Uncharacterized protein</fullName>
    </submittedName>
</protein>
<reference evidence="2" key="1">
    <citation type="submission" date="2024-06" db="EMBL/GenBank/DDBJ databases">
        <title>Multi-omics analyses provide insights into the biosynthesis of the anticancer antibiotic pleurotin in Hohenbuehelia grisea.</title>
        <authorList>
            <person name="Weaver J.A."/>
            <person name="Alberti F."/>
        </authorList>
    </citation>
    <scope>NUCLEOTIDE SEQUENCE [LARGE SCALE GENOMIC DNA]</scope>
    <source>
        <strain evidence="2">T-177</strain>
    </source>
</reference>
<evidence type="ECO:0000313" key="2">
    <source>
        <dbReference type="Proteomes" id="UP001556367"/>
    </source>
</evidence>
<evidence type="ECO:0000313" key="1">
    <source>
        <dbReference type="EMBL" id="KAL0945169.1"/>
    </source>
</evidence>
<name>A0ABR3IPF6_9AGAR</name>
<keyword evidence="2" id="KW-1185">Reference proteome</keyword>
<gene>
    <name evidence="1" type="ORF">HGRIS_004320</name>
</gene>